<evidence type="ECO:0000256" key="5">
    <source>
        <dbReference type="ARBA" id="ARBA00022801"/>
    </source>
</evidence>
<keyword evidence="6" id="KW-0695">RNA-directed DNA polymerase</keyword>
<accession>A0A6S7J226</accession>
<evidence type="ECO:0000256" key="6">
    <source>
        <dbReference type="ARBA" id="ARBA00022918"/>
    </source>
</evidence>
<keyword evidence="5" id="KW-0378">Hydrolase</keyword>
<dbReference type="Proteomes" id="UP001152795">
    <property type="component" value="Unassembled WGS sequence"/>
</dbReference>
<dbReference type="InterPro" id="IPR041373">
    <property type="entry name" value="RT_RNaseH"/>
</dbReference>
<dbReference type="Pfam" id="PF17917">
    <property type="entry name" value="RT_RNaseH"/>
    <property type="match status" value="1"/>
</dbReference>
<dbReference type="InterPro" id="IPR050951">
    <property type="entry name" value="Retrovirus_Pol_polyprotein"/>
</dbReference>
<proteinExistence type="predicted"/>
<evidence type="ECO:0000256" key="3">
    <source>
        <dbReference type="ARBA" id="ARBA00022722"/>
    </source>
</evidence>
<keyword evidence="1" id="KW-0808">Transferase</keyword>
<keyword evidence="4" id="KW-0255">Endonuclease</keyword>
<feature type="domain" description="Reverse transcriptase RNase H-like" evidence="7">
    <location>
        <begin position="3"/>
        <end position="63"/>
    </location>
</feature>
<reference evidence="8" key="1">
    <citation type="submission" date="2020-04" db="EMBL/GenBank/DDBJ databases">
        <authorList>
            <person name="Alioto T."/>
            <person name="Alioto T."/>
            <person name="Gomez Garrido J."/>
        </authorList>
    </citation>
    <scope>NUCLEOTIDE SEQUENCE</scope>
    <source>
        <strain evidence="8">A484AB</strain>
    </source>
</reference>
<dbReference type="SUPFAM" id="SSF56672">
    <property type="entry name" value="DNA/RNA polymerases"/>
    <property type="match status" value="1"/>
</dbReference>
<dbReference type="GO" id="GO:0016787">
    <property type="term" value="F:hydrolase activity"/>
    <property type="evidence" value="ECO:0007669"/>
    <property type="project" value="UniProtKB-KW"/>
</dbReference>
<dbReference type="PANTHER" id="PTHR37984:SF9">
    <property type="entry name" value="INTEGRASE CATALYTIC DOMAIN-CONTAINING PROTEIN"/>
    <property type="match status" value="1"/>
</dbReference>
<dbReference type="GO" id="GO:0003964">
    <property type="term" value="F:RNA-directed DNA polymerase activity"/>
    <property type="evidence" value="ECO:0007669"/>
    <property type="project" value="UniProtKB-KW"/>
</dbReference>
<keyword evidence="3" id="KW-0540">Nuclease</keyword>
<evidence type="ECO:0000256" key="1">
    <source>
        <dbReference type="ARBA" id="ARBA00022679"/>
    </source>
</evidence>
<dbReference type="AlphaFoldDB" id="A0A6S7J226"/>
<evidence type="ECO:0000256" key="4">
    <source>
        <dbReference type="ARBA" id="ARBA00022759"/>
    </source>
</evidence>
<comment type="caution">
    <text evidence="8">The sequence shown here is derived from an EMBL/GenBank/DDBJ whole genome shotgun (WGS) entry which is preliminary data.</text>
</comment>
<keyword evidence="2" id="KW-0548">Nucleotidyltransferase</keyword>
<dbReference type="InterPro" id="IPR043502">
    <property type="entry name" value="DNA/RNA_pol_sf"/>
</dbReference>
<keyword evidence="9" id="KW-1185">Reference proteome</keyword>
<gene>
    <name evidence="8" type="ORF">PACLA_8A067489</name>
</gene>
<dbReference type="PANTHER" id="PTHR37984">
    <property type="entry name" value="PROTEIN CBG26694"/>
    <property type="match status" value="1"/>
</dbReference>
<protein>
    <recommendedName>
        <fullName evidence="7">Reverse transcriptase RNase H-like domain-containing protein</fullName>
    </recommendedName>
</protein>
<evidence type="ECO:0000313" key="8">
    <source>
        <dbReference type="EMBL" id="CAB4011482.1"/>
    </source>
</evidence>
<evidence type="ECO:0000256" key="2">
    <source>
        <dbReference type="ARBA" id="ARBA00022695"/>
    </source>
</evidence>
<dbReference type="GO" id="GO:0004519">
    <property type="term" value="F:endonuclease activity"/>
    <property type="evidence" value="ECO:0007669"/>
    <property type="project" value="UniProtKB-KW"/>
</dbReference>
<organism evidence="8 9">
    <name type="scientific">Paramuricea clavata</name>
    <name type="common">Red gorgonian</name>
    <name type="synonym">Violescent sea-whip</name>
    <dbReference type="NCBI Taxonomy" id="317549"/>
    <lineage>
        <taxon>Eukaryota</taxon>
        <taxon>Metazoa</taxon>
        <taxon>Cnidaria</taxon>
        <taxon>Anthozoa</taxon>
        <taxon>Octocorallia</taxon>
        <taxon>Malacalcyonacea</taxon>
        <taxon>Plexauridae</taxon>
        <taxon>Paramuricea</taxon>
    </lineage>
</organism>
<name>A0A6S7J226_PARCT</name>
<evidence type="ECO:0000313" key="9">
    <source>
        <dbReference type="Proteomes" id="UP001152795"/>
    </source>
</evidence>
<evidence type="ECO:0000259" key="7">
    <source>
        <dbReference type="Pfam" id="PF17917"/>
    </source>
</evidence>
<sequence length="216" mass="24921">MVDGVWKPVQAGSRFLTPTESRYAMIELEALGACWAMKKWIADVENPRLQRLIEEKMLPYTFTAEWIKGKDHLAAYALSRFPVDEPCLEDELCELHAEAAMNVHFVDKSTTASQLQELFHHQQADDTFLKVVHYVQIGWPKMRNKVEEEARPFWSIRHNLYMASVGENSILLMNGRTVIPTQQQKKTLNNLHEGHQGIEKNSPPCSRFCILAWDEP</sequence>
<dbReference type="EMBL" id="CACRXK020007164">
    <property type="protein sequence ID" value="CAB4011482.1"/>
    <property type="molecule type" value="Genomic_DNA"/>
</dbReference>